<organism evidence="2 3">
    <name type="scientific">Pseudomonas corrugata</name>
    <dbReference type="NCBI Taxonomy" id="47879"/>
    <lineage>
        <taxon>Bacteria</taxon>
        <taxon>Pseudomonadati</taxon>
        <taxon>Pseudomonadota</taxon>
        <taxon>Gammaproteobacteria</taxon>
        <taxon>Pseudomonadales</taxon>
        <taxon>Pseudomonadaceae</taxon>
        <taxon>Pseudomonas</taxon>
    </lineage>
</organism>
<dbReference type="GO" id="GO:0030288">
    <property type="term" value="C:outer membrane-bounded periplasmic space"/>
    <property type="evidence" value="ECO:0007669"/>
    <property type="project" value="InterPro"/>
</dbReference>
<dbReference type="PANTHER" id="PTHR33376:SF18">
    <property type="entry name" value="2,3-DIKETO-L-GULONATE-BINDING PERIPLASMIC PROTEIN YIAO"/>
    <property type="match status" value="1"/>
</dbReference>
<dbReference type="CDD" id="cd13679">
    <property type="entry name" value="PBP2_TRAP_YiaO_like"/>
    <property type="match status" value="1"/>
</dbReference>
<name>A0A3M3EBM0_9PSED</name>
<keyword evidence="3" id="KW-1185">Reference proteome</keyword>
<protein>
    <submittedName>
        <fullName evidence="2">Uncharacterized protein</fullName>
    </submittedName>
</protein>
<accession>A0A3M3EBM0</accession>
<dbReference type="PIRSF" id="PIRSF006470">
    <property type="entry name" value="DctB"/>
    <property type="match status" value="1"/>
</dbReference>
<dbReference type="InterPro" id="IPR038404">
    <property type="entry name" value="TRAP_DctP_sf"/>
</dbReference>
<dbReference type="Pfam" id="PF03480">
    <property type="entry name" value="DctP"/>
    <property type="match status" value="1"/>
</dbReference>
<evidence type="ECO:0000256" key="1">
    <source>
        <dbReference type="ARBA" id="ARBA00022729"/>
    </source>
</evidence>
<dbReference type="Proteomes" id="UP000270661">
    <property type="component" value="Unassembled WGS sequence"/>
</dbReference>
<gene>
    <name evidence="2" type="ORF">ALQ77_00744</name>
</gene>
<dbReference type="GO" id="GO:0055085">
    <property type="term" value="P:transmembrane transport"/>
    <property type="evidence" value="ECO:0007669"/>
    <property type="project" value="InterPro"/>
</dbReference>
<evidence type="ECO:0000313" key="3">
    <source>
        <dbReference type="Proteomes" id="UP000270661"/>
    </source>
</evidence>
<dbReference type="AlphaFoldDB" id="A0A3M3EBM0"/>
<comment type="caution">
    <text evidence="2">The sequence shown here is derived from an EMBL/GenBank/DDBJ whole genome shotgun (WGS) entry which is preliminary data.</text>
</comment>
<dbReference type="EMBL" id="RBOJ01000089">
    <property type="protein sequence ID" value="RMM47037.1"/>
    <property type="molecule type" value="Genomic_DNA"/>
</dbReference>
<reference evidence="2 3" key="1">
    <citation type="submission" date="2018-08" db="EMBL/GenBank/DDBJ databases">
        <title>Recombination of ecologically and evolutionarily significant loci maintains genetic cohesion in the Pseudomonas syringae species complex.</title>
        <authorList>
            <person name="Dillon M."/>
            <person name="Thakur S."/>
            <person name="Almeida R.N.D."/>
            <person name="Weir B.S."/>
            <person name="Guttman D.S."/>
        </authorList>
    </citation>
    <scope>NUCLEOTIDE SEQUENCE [LARGE SCALE GENOMIC DNA]</scope>
    <source>
        <strain evidence="2 3">NCPPB2445</strain>
    </source>
</reference>
<dbReference type="GO" id="GO:0030246">
    <property type="term" value="F:carbohydrate binding"/>
    <property type="evidence" value="ECO:0007669"/>
    <property type="project" value="TreeGrafter"/>
</dbReference>
<dbReference type="NCBIfam" id="TIGR00787">
    <property type="entry name" value="dctP"/>
    <property type="match status" value="1"/>
</dbReference>
<keyword evidence="1" id="KW-0732">Signal</keyword>
<dbReference type="InterPro" id="IPR004682">
    <property type="entry name" value="TRAP_DctP"/>
</dbReference>
<evidence type="ECO:0000313" key="2">
    <source>
        <dbReference type="EMBL" id="RMM47037.1"/>
    </source>
</evidence>
<dbReference type="STRING" id="47879.AXG94_00695"/>
<dbReference type="PANTHER" id="PTHR33376">
    <property type="match status" value="1"/>
</dbReference>
<dbReference type="Gene3D" id="3.40.190.170">
    <property type="entry name" value="Bacterial extracellular solute-binding protein, family 7"/>
    <property type="match status" value="1"/>
</dbReference>
<dbReference type="NCBIfam" id="NF037995">
    <property type="entry name" value="TRAP_S1"/>
    <property type="match status" value="1"/>
</dbReference>
<dbReference type="InterPro" id="IPR018389">
    <property type="entry name" value="DctP_fam"/>
</dbReference>
<sequence length="343" mass="37542">MESEMHKLMKTLVAGACATGLLLGSVASHADEIRERTLRFAFQNVKEHPQGQGAQKFADLLSEKSGGKIKVRLFPGGTLGGDVQTVSALQGGTLDITVLNSGILAAQAPDFAMLDFPFLFNNADEAHAVIDGPVGQKLAAQLDSKGLVGLGYWDLGFRNLTNSKHPVTRLEDMQGLKIRVIQSPIYLETFSALGANPVPMAFPEVYTGLEQHTIDGQENPFTVIEGNKFYEVQKYLSVTGHIFNPQSLIISQKTWSRLNDDEKAMIREAATEAQKFQREVTAASMDKAKATLAGAMSVNEITPAEKDRFRERVQPVIDKFAKSLDANLVKMMYDEIAKVRAAQ</sequence>
<proteinExistence type="predicted"/>